<gene>
    <name evidence="4" type="ORF">HNR07_000231</name>
</gene>
<dbReference type="InterPro" id="IPR036291">
    <property type="entry name" value="NAD(P)-bd_dom_sf"/>
</dbReference>
<dbReference type="PANTHER" id="PTHR48106">
    <property type="entry name" value="QUINONE OXIDOREDUCTASE PIG3-RELATED"/>
    <property type="match status" value="1"/>
</dbReference>
<comment type="caution">
    <text evidence="4">The sequence shown here is derived from an EMBL/GenBank/DDBJ whole genome shotgun (WGS) entry which is preliminary data.</text>
</comment>
<organism evidence="4 5">
    <name type="scientific">Nocardiopsis metallicus</name>
    <dbReference type="NCBI Taxonomy" id="179819"/>
    <lineage>
        <taxon>Bacteria</taxon>
        <taxon>Bacillati</taxon>
        <taxon>Actinomycetota</taxon>
        <taxon>Actinomycetes</taxon>
        <taxon>Streptosporangiales</taxon>
        <taxon>Nocardiopsidaceae</taxon>
        <taxon>Nocardiopsis</taxon>
    </lineage>
</organism>
<feature type="domain" description="Enoyl reductase (ER)" evidence="3">
    <location>
        <begin position="31"/>
        <end position="266"/>
    </location>
</feature>
<evidence type="ECO:0000256" key="1">
    <source>
        <dbReference type="ARBA" id="ARBA00022857"/>
    </source>
</evidence>
<dbReference type="Pfam" id="PF08240">
    <property type="entry name" value="ADH_N"/>
    <property type="match status" value="1"/>
</dbReference>
<dbReference type="PANTHER" id="PTHR48106:SF13">
    <property type="entry name" value="QUINONE OXIDOREDUCTASE-RELATED"/>
    <property type="match status" value="1"/>
</dbReference>
<dbReference type="GO" id="GO:0035925">
    <property type="term" value="F:mRNA 3'-UTR AU-rich region binding"/>
    <property type="evidence" value="ECO:0007669"/>
    <property type="project" value="TreeGrafter"/>
</dbReference>
<dbReference type="SUPFAM" id="SSF51735">
    <property type="entry name" value="NAD(P)-binding Rossmann-fold domains"/>
    <property type="match status" value="1"/>
</dbReference>
<dbReference type="InterPro" id="IPR020843">
    <property type="entry name" value="ER"/>
</dbReference>
<dbReference type="InterPro" id="IPR011032">
    <property type="entry name" value="GroES-like_sf"/>
</dbReference>
<evidence type="ECO:0000256" key="2">
    <source>
        <dbReference type="ARBA" id="ARBA00023002"/>
    </source>
</evidence>
<sequence>MPPLGLFVSAVVLRTAADLCFRAAVVRTPAGPDSIEITDLPVTGPGAGQVRVEIVAAPVNPVDLAVVNGLFHSRGLVDQPEHTGLGWDFSGTVVAVAPGADLAVGARVAGRVAGFDRDFGTYAEQLIASVADVAVVPDSLDLVAAATVPLNGLAAAGITGLLGDAPEGRERLLVTGAAGAVGGYVAALARDQGWRVTGLAGAEDEAFVPGLGPSPPPRRSPAGTRSLIRRRCRRRAWPWSATAEPTEPWPRAACAAAAYCAPESPIRVGS</sequence>
<evidence type="ECO:0000313" key="4">
    <source>
        <dbReference type="EMBL" id="MBB5489094.1"/>
    </source>
</evidence>
<proteinExistence type="predicted"/>
<protein>
    <submittedName>
        <fullName evidence="4">NADPH:quinone reductase-like Zn-dependent oxidoreductase</fullName>
    </submittedName>
</protein>
<dbReference type="AlphaFoldDB" id="A0A840VZF0"/>
<dbReference type="GO" id="GO:0005829">
    <property type="term" value="C:cytosol"/>
    <property type="evidence" value="ECO:0007669"/>
    <property type="project" value="TreeGrafter"/>
</dbReference>
<dbReference type="GO" id="GO:0003960">
    <property type="term" value="F:quinone reductase (NADPH) activity"/>
    <property type="evidence" value="ECO:0007669"/>
    <property type="project" value="TreeGrafter"/>
</dbReference>
<dbReference type="InterPro" id="IPR013154">
    <property type="entry name" value="ADH-like_N"/>
</dbReference>
<dbReference type="SMART" id="SM00829">
    <property type="entry name" value="PKS_ER"/>
    <property type="match status" value="1"/>
</dbReference>
<dbReference type="SUPFAM" id="SSF50129">
    <property type="entry name" value="GroES-like"/>
    <property type="match status" value="1"/>
</dbReference>
<evidence type="ECO:0000259" key="3">
    <source>
        <dbReference type="SMART" id="SM00829"/>
    </source>
</evidence>
<dbReference type="Proteomes" id="UP000579647">
    <property type="component" value="Unassembled WGS sequence"/>
</dbReference>
<dbReference type="RefSeq" id="WP_221318667.1">
    <property type="nucleotide sequence ID" value="NZ_BAAAKM010000089.1"/>
</dbReference>
<evidence type="ECO:0000313" key="5">
    <source>
        <dbReference type="Proteomes" id="UP000579647"/>
    </source>
</evidence>
<keyword evidence="1" id="KW-0521">NADP</keyword>
<dbReference type="Gene3D" id="3.90.180.10">
    <property type="entry name" value="Medium-chain alcohol dehydrogenases, catalytic domain"/>
    <property type="match status" value="1"/>
</dbReference>
<name>A0A840VZF0_9ACTN</name>
<keyword evidence="2" id="KW-0560">Oxidoreductase</keyword>
<keyword evidence="5" id="KW-1185">Reference proteome</keyword>
<dbReference type="GO" id="GO:0070402">
    <property type="term" value="F:NADPH binding"/>
    <property type="evidence" value="ECO:0007669"/>
    <property type="project" value="TreeGrafter"/>
</dbReference>
<accession>A0A840VZF0</accession>
<reference evidence="4 5" key="1">
    <citation type="submission" date="2020-08" db="EMBL/GenBank/DDBJ databases">
        <title>Sequencing the genomes of 1000 actinobacteria strains.</title>
        <authorList>
            <person name="Klenk H.-P."/>
        </authorList>
    </citation>
    <scope>NUCLEOTIDE SEQUENCE [LARGE SCALE GENOMIC DNA]</scope>
    <source>
        <strain evidence="4 5">DSM 44598</strain>
    </source>
</reference>
<dbReference type="EMBL" id="JACHDO010000001">
    <property type="protein sequence ID" value="MBB5489094.1"/>
    <property type="molecule type" value="Genomic_DNA"/>
</dbReference>
<dbReference type="Gene3D" id="3.40.50.720">
    <property type="entry name" value="NAD(P)-binding Rossmann-like Domain"/>
    <property type="match status" value="1"/>
</dbReference>